<dbReference type="InterPro" id="IPR012373">
    <property type="entry name" value="Ferrdict_sens_TM"/>
</dbReference>
<evidence type="ECO:0000259" key="2">
    <source>
        <dbReference type="Pfam" id="PF16344"/>
    </source>
</evidence>
<name>A0A917HTP2_9SPHI</name>
<dbReference type="Gene3D" id="3.55.50.30">
    <property type="match status" value="1"/>
</dbReference>
<dbReference type="Proteomes" id="UP000660862">
    <property type="component" value="Unassembled WGS sequence"/>
</dbReference>
<dbReference type="InterPro" id="IPR006860">
    <property type="entry name" value="FecR"/>
</dbReference>
<comment type="caution">
    <text evidence="3">The sequence shown here is derived from an EMBL/GenBank/DDBJ whole genome shotgun (WGS) entry which is preliminary data.</text>
</comment>
<dbReference type="GO" id="GO:0016989">
    <property type="term" value="F:sigma factor antagonist activity"/>
    <property type="evidence" value="ECO:0007669"/>
    <property type="project" value="TreeGrafter"/>
</dbReference>
<dbReference type="RefSeq" id="WP_188506432.1">
    <property type="nucleotide sequence ID" value="NZ_BMER01000002.1"/>
</dbReference>
<dbReference type="Pfam" id="PF16344">
    <property type="entry name" value="FecR_C"/>
    <property type="match status" value="1"/>
</dbReference>
<dbReference type="Gene3D" id="2.60.120.1440">
    <property type="match status" value="1"/>
</dbReference>
<sequence length="384" mass="42231">MTEDEKIHQLLKRYLAGECTDAERKIIDQWYEAIDHQPIGGALREEISEDLNAIRAHAGPQPPRRPLRWFHYVSAAAVLAVAISVAVTLSEPFSAGSPAVETASLEARQIMPGSDKATLTLSDGRVISLDELAIGVFGRESGGQLIKNEEGSLVYESSRESIKQSTRAELHTMTTPNGGQYRLTLPDGSRVWLNSASSLTYAVNLFERERSVTLSGEAYFEVMSDSRKPFRVITDKQTVTVLGTKFNINSYHDEPGTKTTLVEGSVDVSTDQASRPIRLAPGQESFVDGSGHPAVRQVDAGSAIAWINGLFQFEGSTIDEVMRQLARWYDVEVVFDGTPPRGKLYGEVNRNTTADTPLELLSFFNFKYDVSAVNGKARITITNN</sequence>
<dbReference type="InterPro" id="IPR032508">
    <property type="entry name" value="FecR_C"/>
</dbReference>
<keyword evidence="4" id="KW-1185">Reference proteome</keyword>
<organism evidence="3 4">
    <name type="scientific">Parapedobacter pyrenivorans</name>
    <dbReference type="NCBI Taxonomy" id="1305674"/>
    <lineage>
        <taxon>Bacteria</taxon>
        <taxon>Pseudomonadati</taxon>
        <taxon>Bacteroidota</taxon>
        <taxon>Sphingobacteriia</taxon>
        <taxon>Sphingobacteriales</taxon>
        <taxon>Sphingobacteriaceae</taxon>
        <taxon>Parapedobacter</taxon>
    </lineage>
</organism>
<evidence type="ECO:0000313" key="4">
    <source>
        <dbReference type="Proteomes" id="UP000660862"/>
    </source>
</evidence>
<dbReference type="PIRSF" id="PIRSF018266">
    <property type="entry name" value="FecR"/>
    <property type="match status" value="1"/>
</dbReference>
<feature type="domain" description="Protein FecR C-terminal" evidence="2">
    <location>
        <begin position="311"/>
        <end position="370"/>
    </location>
</feature>
<evidence type="ECO:0000313" key="3">
    <source>
        <dbReference type="EMBL" id="GGG90055.1"/>
    </source>
</evidence>
<dbReference type="Pfam" id="PF04773">
    <property type="entry name" value="FecR"/>
    <property type="match status" value="1"/>
</dbReference>
<feature type="domain" description="FecR protein" evidence="1">
    <location>
        <begin position="172"/>
        <end position="266"/>
    </location>
</feature>
<accession>A0A917HTP2</accession>
<protein>
    <submittedName>
        <fullName evidence="3">Iron dicitrate transporter FecR</fullName>
    </submittedName>
</protein>
<dbReference type="EMBL" id="BMER01000002">
    <property type="protein sequence ID" value="GGG90055.1"/>
    <property type="molecule type" value="Genomic_DNA"/>
</dbReference>
<dbReference type="PANTHER" id="PTHR30273">
    <property type="entry name" value="PERIPLASMIC SIGNAL SENSOR AND SIGMA FACTOR ACTIVATOR FECR-RELATED"/>
    <property type="match status" value="1"/>
</dbReference>
<evidence type="ECO:0000259" key="1">
    <source>
        <dbReference type="Pfam" id="PF04773"/>
    </source>
</evidence>
<dbReference type="PANTHER" id="PTHR30273:SF2">
    <property type="entry name" value="PROTEIN FECR"/>
    <property type="match status" value="1"/>
</dbReference>
<dbReference type="AlphaFoldDB" id="A0A917HTP2"/>
<reference evidence="3" key="1">
    <citation type="journal article" date="2014" name="Int. J. Syst. Evol. Microbiol.">
        <title>Complete genome sequence of Corynebacterium casei LMG S-19264T (=DSM 44701T), isolated from a smear-ripened cheese.</title>
        <authorList>
            <consortium name="US DOE Joint Genome Institute (JGI-PGF)"/>
            <person name="Walter F."/>
            <person name="Albersmeier A."/>
            <person name="Kalinowski J."/>
            <person name="Ruckert C."/>
        </authorList>
    </citation>
    <scope>NUCLEOTIDE SEQUENCE</scope>
    <source>
        <strain evidence="3">CGMCC 1.12195</strain>
    </source>
</reference>
<proteinExistence type="predicted"/>
<gene>
    <name evidence="3" type="ORF">GCM10007415_25520</name>
</gene>
<reference evidence="3" key="2">
    <citation type="submission" date="2020-09" db="EMBL/GenBank/DDBJ databases">
        <authorList>
            <person name="Sun Q."/>
            <person name="Zhou Y."/>
        </authorList>
    </citation>
    <scope>NUCLEOTIDE SEQUENCE</scope>
    <source>
        <strain evidence="3">CGMCC 1.12195</strain>
    </source>
</reference>